<dbReference type="PROSITE" id="PS50054">
    <property type="entry name" value="TYR_PHOSPHATASE_DUAL"/>
    <property type="match status" value="1"/>
</dbReference>
<feature type="region of interest" description="Disordered" evidence="2">
    <location>
        <begin position="225"/>
        <end position="269"/>
    </location>
</feature>
<feature type="domain" description="Tyrosine-protein phosphatase" evidence="3">
    <location>
        <begin position="67"/>
        <end position="210"/>
    </location>
</feature>
<evidence type="ECO:0008006" key="6">
    <source>
        <dbReference type="Google" id="ProtNLM"/>
    </source>
</evidence>
<accession>A0A7S2GLA7</accession>
<dbReference type="PANTHER" id="PTHR46274:SF6">
    <property type="entry name" value="TYR_PHOSPHATASE_2 DOMAIN-CONTAINING PROTEIN"/>
    <property type="match status" value="1"/>
</dbReference>
<dbReference type="Gene3D" id="3.90.190.10">
    <property type="entry name" value="Protein tyrosine phosphatase superfamily"/>
    <property type="match status" value="1"/>
</dbReference>
<dbReference type="InterPro" id="IPR057023">
    <property type="entry name" value="PTP-SAK"/>
</dbReference>
<evidence type="ECO:0000313" key="5">
    <source>
        <dbReference type="EMBL" id="CAD9460503.1"/>
    </source>
</evidence>
<evidence type="ECO:0000256" key="2">
    <source>
        <dbReference type="SAM" id="MobiDB-lite"/>
    </source>
</evidence>
<dbReference type="AlphaFoldDB" id="A0A7S2GLA7"/>
<feature type="compositionally biased region" description="Low complexity" evidence="2">
    <location>
        <begin position="225"/>
        <end position="249"/>
    </location>
</feature>
<evidence type="ECO:0000259" key="3">
    <source>
        <dbReference type="PROSITE" id="PS50054"/>
    </source>
</evidence>
<dbReference type="InterPro" id="IPR000387">
    <property type="entry name" value="Tyr_Pase_dom"/>
</dbReference>
<dbReference type="FunFam" id="3.90.190.10:FF:000157">
    <property type="entry name" value="Protein-tyrosine phosphatase"/>
    <property type="match status" value="1"/>
</dbReference>
<dbReference type="PROSITE" id="PS50056">
    <property type="entry name" value="TYR_PHOSPHATASE_2"/>
    <property type="match status" value="1"/>
</dbReference>
<name>A0A7S2GLA7_9EUKA</name>
<organism evidence="5">
    <name type="scientific">Haptolina brevifila</name>
    <dbReference type="NCBI Taxonomy" id="156173"/>
    <lineage>
        <taxon>Eukaryota</taxon>
        <taxon>Haptista</taxon>
        <taxon>Haptophyta</taxon>
        <taxon>Prymnesiophyceae</taxon>
        <taxon>Prymnesiales</taxon>
        <taxon>Prymnesiaceae</taxon>
        <taxon>Haptolina</taxon>
    </lineage>
</organism>
<sequence length="269" mass="29692">MTQVMAALKFLMKILTAPLWFFDAIDKEAFVLSLPLPVRKRALRIMFWPTLAWTLLLHKMMPEQRRWYDRIDSRVIIGALPLKSDLPTLARIERVTGLINFCDEFDGHSEYEAWGMRQLRLPTLDYTSPTAQQLETGLDFIRRQPPGGSVYVHCKAGRGRAGTMLMAYMIDDKGMSPSAAQAALLAARPHVSPRLWKRPAVRELSRRVQQRALAAQAQAARADAEAAAYAQRAHAGSPPTASAPSQPQGFDPRAAVGESAAADGEGVTG</sequence>
<dbReference type="InterPro" id="IPR029021">
    <property type="entry name" value="Prot-tyrosine_phosphatase-like"/>
</dbReference>
<proteinExistence type="predicted"/>
<gene>
    <name evidence="5" type="ORF">CBRE1094_LOCUS19456</name>
</gene>
<dbReference type="SUPFAM" id="SSF52799">
    <property type="entry name" value="(Phosphotyrosine protein) phosphatases II"/>
    <property type="match status" value="1"/>
</dbReference>
<protein>
    <recommendedName>
        <fullName evidence="6">Protein-tyrosine-phosphatase</fullName>
    </recommendedName>
</protein>
<evidence type="ECO:0000259" key="4">
    <source>
        <dbReference type="PROSITE" id="PS50056"/>
    </source>
</evidence>
<dbReference type="GO" id="GO:0016791">
    <property type="term" value="F:phosphatase activity"/>
    <property type="evidence" value="ECO:0007669"/>
    <property type="project" value="UniProtKB-ARBA"/>
</dbReference>
<keyword evidence="1" id="KW-0378">Hydrolase</keyword>
<reference evidence="5" key="1">
    <citation type="submission" date="2021-01" db="EMBL/GenBank/DDBJ databases">
        <authorList>
            <person name="Corre E."/>
            <person name="Pelletier E."/>
            <person name="Niang G."/>
            <person name="Scheremetjew M."/>
            <person name="Finn R."/>
            <person name="Kale V."/>
            <person name="Holt S."/>
            <person name="Cochrane G."/>
            <person name="Meng A."/>
            <person name="Brown T."/>
            <person name="Cohen L."/>
        </authorList>
    </citation>
    <scope>NUCLEOTIDE SEQUENCE</scope>
    <source>
        <strain evidence="5">UTEX LB 985</strain>
    </source>
</reference>
<dbReference type="PANTHER" id="PTHR46274">
    <property type="entry name" value="PHOSPHATIDYLINOSITOL PHOSPHATASE"/>
    <property type="match status" value="1"/>
</dbReference>
<dbReference type="EMBL" id="HBGU01035492">
    <property type="protein sequence ID" value="CAD9460503.1"/>
    <property type="molecule type" value="Transcribed_RNA"/>
</dbReference>
<evidence type="ECO:0000256" key="1">
    <source>
        <dbReference type="ARBA" id="ARBA00022801"/>
    </source>
</evidence>
<dbReference type="Pfam" id="PF22784">
    <property type="entry name" value="PTP-SAK"/>
    <property type="match status" value="1"/>
</dbReference>
<dbReference type="SMART" id="SM00195">
    <property type="entry name" value="DSPc"/>
    <property type="match status" value="1"/>
</dbReference>
<feature type="domain" description="Tyrosine specific protein phosphatases" evidence="4">
    <location>
        <begin position="135"/>
        <end position="191"/>
    </location>
</feature>
<dbReference type="InterPro" id="IPR020422">
    <property type="entry name" value="TYR_PHOSPHATASE_DUAL_dom"/>
</dbReference>